<dbReference type="GO" id="GO:0005525">
    <property type="term" value="F:GTP binding"/>
    <property type="evidence" value="ECO:0007669"/>
    <property type="project" value="InterPro"/>
</dbReference>
<dbReference type="Proteomes" id="UP000054018">
    <property type="component" value="Unassembled WGS sequence"/>
</dbReference>
<keyword evidence="4" id="KW-1185">Reference proteome</keyword>
<dbReference type="Pfam" id="PF01926">
    <property type="entry name" value="MMR_HSR1"/>
    <property type="match status" value="1"/>
</dbReference>
<evidence type="ECO:0000256" key="1">
    <source>
        <dbReference type="SAM" id="Coils"/>
    </source>
</evidence>
<proteinExistence type="predicted"/>
<dbReference type="Gene3D" id="3.40.50.300">
    <property type="entry name" value="P-loop containing nucleotide triphosphate hydrolases"/>
    <property type="match status" value="1"/>
</dbReference>
<dbReference type="SUPFAM" id="SSF52540">
    <property type="entry name" value="P-loop containing nucleoside triphosphate hydrolases"/>
    <property type="match status" value="1"/>
</dbReference>
<dbReference type="InterPro" id="IPR006073">
    <property type="entry name" value="GTP-bd"/>
</dbReference>
<accession>A0A0C9Y2E8</accession>
<organism evidence="3 4">
    <name type="scientific">Pisolithus microcarpus 441</name>
    <dbReference type="NCBI Taxonomy" id="765257"/>
    <lineage>
        <taxon>Eukaryota</taxon>
        <taxon>Fungi</taxon>
        <taxon>Dikarya</taxon>
        <taxon>Basidiomycota</taxon>
        <taxon>Agaricomycotina</taxon>
        <taxon>Agaricomycetes</taxon>
        <taxon>Agaricomycetidae</taxon>
        <taxon>Boletales</taxon>
        <taxon>Sclerodermatineae</taxon>
        <taxon>Pisolithaceae</taxon>
        <taxon>Pisolithus</taxon>
    </lineage>
</organism>
<gene>
    <name evidence="3" type="ORF">PISMIDRAFT_690440</name>
</gene>
<reference evidence="4" key="2">
    <citation type="submission" date="2015-01" db="EMBL/GenBank/DDBJ databases">
        <title>Evolutionary Origins and Diversification of the Mycorrhizal Mutualists.</title>
        <authorList>
            <consortium name="DOE Joint Genome Institute"/>
            <consortium name="Mycorrhizal Genomics Consortium"/>
            <person name="Kohler A."/>
            <person name="Kuo A."/>
            <person name="Nagy L.G."/>
            <person name="Floudas D."/>
            <person name="Copeland A."/>
            <person name="Barry K.W."/>
            <person name="Cichocki N."/>
            <person name="Veneault-Fourrey C."/>
            <person name="LaButti K."/>
            <person name="Lindquist E.A."/>
            <person name="Lipzen A."/>
            <person name="Lundell T."/>
            <person name="Morin E."/>
            <person name="Murat C."/>
            <person name="Riley R."/>
            <person name="Ohm R."/>
            <person name="Sun H."/>
            <person name="Tunlid A."/>
            <person name="Henrissat B."/>
            <person name="Grigoriev I.V."/>
            <person name="Hibbett D.S."/>
            <person name="Martin F."/>
        </authorList>
    </citation>
    <scope>NUCLEOTIDE SEQUENCE [LARGE SCALE GENOMIC DNA]</scope>
    <source>
        <strain evidence="4">441</strain>
    </source>
</reference>
<evidence type="ECO:0000259" key="2">
    <source>
        <dbReference type="Pfam" id="PF01926"/>
    </source>
</evidence>
<keyword evidence="1" id="KW-0175">Coiled coil</keyword>
<dbReference type="AlphaFoldDB" id="A0A0C9Y2E8"/>
<dbReference type="InterPro" id="IPR027417">
    <property type="entry name" value="P-loop_NTPase"/>
</dbReference>
<sequence length="329" mass="37674">MVRAKDNTQDIIIAVMGPTGSGKSNFINKLVGGKEESGADRLKSCTQDIREFKVDLADGKRYVFVDTPGFDDTYRSDRDILRTIAEWLEKKYRRDVKLTGIIYTHRISDNRMSGSVCKNLDLFGRLCGDGAAQRVRLVTTMWDNERQENMATYQRRVSQLEGNFWKPLISVGARHERFSNTQKSAWNIVSTLLQDSTPSVDVKRRLDEASEGRALLIQEEMVDAHKELKETSAGKALYSRFRKVLLEQKETLKQLADALAEKDPKAVEQLRAEYRRTEAEMQKAIQDMEKMRIPLGRRIALLFARTKTHSRKIELNFVPGESLDNNRVA</sequence>
<evidence type="ECO:0000313" key="3">
    <source>
        <dbReference type="EMBL" id="KIK11336.1"/>
    </source>
</evidence>
<dbReference type="HOGENOM" id="CLU_018003_0_0_1"/>
<evidence type="ECO:0000313" key="4">
    <source>
        <dbReference type="Proteomes" id="UP000054018"/>
    </source>
</evidence>
<name>A0A0C9Y2E8_9AGAM</name>
<dbReference type="EMBL" id="KN834240">
    <property type="protein sequence ID" value="KIK11336.1"/>
    <property type="molecule type" value="Genomic_DNA"/>
</dbReference>
<feature type="domain" description="G" evidence="2">
    <location>
        <begin position="13"/>
        <end position="82"/>
    </location>
</feature>
<feature type="coiled-coil region" evidence="1">
    <location>
        <begin position="242"/>
        <end position="291"/>
    </location>
</feature>
<protein>
    <recommendedName>
        <fullName evidence="2">G domain-containing protein</fullName>
    </recommendedName>
</protein>
<dbReference type="OrthoDB" id="8954335at2759"/>
<dbReference type="STRING" id="765257.A0A0C9Y2E8"/>
<dbReference type="CDD" id="cd00882">
    <property type="entry name" value="Ras_like_GTPase"/>
    <property type="match status" value="1"/>
</dbReference>
<reference evidence="3 4" key="1">
    <citation type="submission" date="2014-04" db="EMBL/GenBank/DDBJ databases">
        <authorList>
            <consortium name="DOE Joint Genome Institute"/>
            <person name="Kuo A."/>
            <person name="Kohler A."/>
            <person name="Costa M.D."/>
            <person name="Nagy L.G."/>
            <person name="Floudas D."/>
            <person name="Copeland A."/>
            <person name="Barry K.W."/>
            <person name="Cichocki N."/>
            <person name="Veneault-Fourrey C."/>
            <person name="LaButti K."/>
            <person name="Lindquist E.A."/>
            <person name="Lipzen A."/>
            <person name="Lundell T."/>
            <person name="Morin E."/>
            <person name="Murat C."/>
            <person name="Sun H."/>
            <person name="Tunlid A."/>
            <person name="Henrissat B."/>
            <person name="Grigoriev I.V."/>
            <person name="Hibbett D.S."/>
            <person name="Martin F."/>
            <person name="Nordberg H.P."/>
            <person name="Cantor M.N."/>
            <person name="Hua S.X."/>
        </authorList>
    </citation>
    <scope>NUCLEOTIDE SEQUENCE [LARGE SCALE GENOMIC DNA]</scope>
    <source>
        <strain evidence="3 4">441</strain>
    </source>
</reference>